<dbReference type="Pfam" id="PF13193">
    <property type="entry name" value="AMP-binding_C"/>
    <property type="match status" value="1"/>
</dbReference>
<accession>A0AAX2M9B3</accession>
<dbReference type="InterPro" id="IPR045851">
    <property type="entry name" value="AMP-bd_C_sf"/>
</dbReference>
<protein>
    <submittedName>
        <fullName evidence="4">Long-chain-fatty-acid--CoA ligase</fullName>
        <ecNumber evidence="4">6.2.1.3</ecNumber>
    </submittedName>
</protein>
<evidence type="ECO:0000313" key="4">
    <source>
        <dbReference type="EMBL" id="SUX33122.1"/>
    </source>
</evidence>
<feature type="domain" description="AMP-binding enzyme C-terminal" evidence="3">
    <location>
        <begin position="72"/>
        <end position="147"/>
    </location>
</feature>
<dbReference type="AlphaFoldDB" id="A0AAX2M9B3"/>
<evidence type="ECO:0000256" key="2">
    <source>
        <dbReference type="ARBA" id="ARBA00022598"/>
    </source>
</evidence>
<evidence type="ECO:0000313" key="5">
    <source>
        <dbReference type="Proteomes" id="UP000254029"/>
    </source>
</evidence>
<comment type="similarity">
    <text evidence="1">Belongs to the ATP-dependent AMP-binding enzyme family.</text>
</comment>
<evidence type="ECO:0000259" key="3">
    <source>
        <dbReference type="Pfam" id="PF13193"/>
    </source>
</evidence>
<gene>
    <name evidence="4" type="primary">fadD_1</name>
    <name evidence="4" type="ORF">NCTC8684_02211</name>
</gene>
<dbReference type="InterPro" id="IPR025110">
    <property type="entry name" value="AMP-bd_C"/>
</dbReference>
<organism evidence="4 5">
    <name type="scientific">Chromobacterium violaceum</name>
    <dbReference type="NCBI Taxonomy" id="536"/>
    <lineage>
        <taxon>Bacteria</taxon>
        <taxon>Pseudomonadati</taxon>
        <taxon>Pseudomonadota</taxon>
        <taxon>Betaproteobacteria</taxon>
        <taxon>Neisseriales</taxon>
        <taxon>Chromobacteriaceae</taxon>
        <taxon>Chromobacterium</taxon>
    </lineage>
</organism>
<dbReference type="GO" id="GO:0031956">
    <property type="term" value="F:medium-chain fatty acid-CoA ligase activity"/>
    <property type="evidence" value="ECO:0007669"/>
    <property type="project" value="TreeGrafter"/>
</dbReference>
<dbReference type="Gene3D" id="3.40.50.12780">
    <property type="entry name" value="N-terminal domain of ligase-like"/>
    <property type="match status" value="1"/>
</dbReference>
<sequence>MPRGQSGELCVRGYSVMLGYWEDEAMTRAAIDAEGWMHTGDLASMREDGSVNIVGRVKDMVIRGGENVYPREIEEFLYRHPKIQDVQVIGVPDARYGEELCAWIRLRDGECATEEDIRSFCQGQIAHYKIPRYIEFVDSFPMTVTGKIQKYLMRRTMVEKLGLDDARTA</sequence>
<reference evidence="4 5" key="1">
    <citation type="submission" date="2018-06" db="EMBL/GenBank/DDBJ databases">
        <authorList>
            <consortium name="Pathogen Informatics"/>
            <person name="Doyle S."/>
        </authorList>
    </citation>
    <scope>NUCLEOTIDE SEQUENCE [LARGE SCALE GENOMIC DNA]</scope>
    <source>
        <strain evidence="4 5">NCTC8684</strain>
    </source>
</reference>
<evidence type="ECO:0000256" key="1">
    <source>
        <dbReference type="ARBA" id="ARBA00006432"/>
    </source>
</evidence>
<dbReference type="EC" id="6.2.1.3" evidence="4"/>
<dbReference type="Gene3D" id="3.30.300.30">
    <property type="match status" value="1"/>
</dbReference>
<dbReference type="PANTHER" id="PTHR43201:SF5">
    <property type="entry name" value="MEDIUM-CHAIN ACYL-COA LIGASE ACSF2, MITOCHONDRIAL"/>
    <property type="match status" value="1"/>
</dbReference>
<dbReference type="SUPFAM" id="SSF56801">
    <property type="entry name" value="Acetyl-CoA synthetase-like"/>
    <property type="match status" value="1"/>
</dbReference>
<dbReference type="Proteomes" id="UP000254029">
    <property type="component" value="Unassembled WGS sequence"/>
</dbReference>
<dbReference type="InterPro" id="IPR042099">
    <property type="entry name" value="ANL_N_sf"/>
</dbReference>
<keyword evidence="2 4" id="KW-0436">Ligase</keyword>
<name>A0AAX2M9B3_CHRVL</name>
<comment type="caution">
    <text evidence="4">The sequence shown here is derived from an EMBL/GenBank/DDBJ whole genome shotgun (WGS) entry which is preliminary data.</text>
</comment>
<dbReference type="PANTHER" id="PTHR43201">
    <property type="entry name" value="ACYL-COA SYNTHETASE"/>
    <property type="match status" value="1"/>
</dbReference>
<dbReference type="FunFam" id="3.30.300.30:FF:000008">
    <property type="entry name" value="2,3-dihydroxybenzoate-AMP ligase"/>
    <property type="match status" value="1"/>
</dbReference>
<dbReference type="EMBL" id="UIGR01000001">
    <property type="protein sequence ID" value="SUX33122.1"/>
    <property type="molecule type" value="Genomic_DNA"/>
</dbReference>
<dbReference type="GO" id="GO:0004467">
    <property type="term" value="F:long-chain fatty acid-CoA ligase activity"/>
    <property type="evidence" value="ECO:0007669"/>
    <property type="project" value="UniProtKB-EC"/>
</dbReference>
<proteinExistence type="inferred from homology"/>